<dbReference type="KEGG" id="amuc:Pan181_15290"/>
<accession>A0A518AKU1</accession>
<protein>
    <submittedName>
        <fullName evidence="9">Subtilisin DY</fullName>
        <ecNumber evidence="9">3.4.21.62</ecNumber>
    </submittedName>
</protein>
<evidence type="ECO:0000256" key="2">
    <source>
        <dbReference type="ARBA" id="ARBA00022670"/>
    </source>
</evidence>
<dbReference type="PROSITE" id="PS00136">
    <property type="entry name" value="SUBTILASE_ASP"/>
    <property type="match status" value="1"/>
</dbReference>
<dbReference type="InterPro" id="IPR015500">
    <property type="entry name" value="Peptidase_S8_subtilisin-rel"/>
</dbReference>
<evidence type="ECO:0000313" key="9">
    <source>
        <dbReference type="EMBL" id="QDU55340.1"/>
    </source>
</evidence>
<dbReference type="EC" id="3.4.21.62" evidence="9"/>
<dbReference type="AlphaFoldDB" id="A0A518AKU1"/>
<keyword evidence="10" id="KW-1185">Reference proteome</keyword>
<feature type="region of interest" description="Disordered" evidence="7">
    <location>
        <begin position="151"/>
        <end position="173"/>
    </location>
</feature>
<dbReference type="InterPro" id="IPR023828">
    <property type="entry name" value="Peptidase_S8_Ser-AS"/>
</dbReference>
<keyword evidence="4 5" id="KW-0720">Serine protease</keyword>
<reference evidence="9 10" key="1">
    <citation type="submission" date="2019-02" db="EMBL/GenBank/DDBJ databases">
        <title>Deep-cultivation of Planctomycetes and their phenomic and genomic characterization uncovers novel biology.</title>
        <authorList>
            <person name="Wiegand S."/>
            <person name="Jogler M."/>
            <person name="Boedeker C."/>
            <person name="Pinto D."/>
            <person name="Vollmers J."/>
            <person name="Rivas-Marin E."/>
            <person name="Kohn T."/>
            <person name="Peeters S.H."/>
            <person name="Heuer A."/>
            <person name="Rast P."/>
            <person name="Oberbeckmann S."/>
            <person name="Bunk B."/>
            <person name="Jeske O."/>
            <person name="Meyerdierks A."/>
            <person name="Storesund J.E."/>
            <person name="Kallscheuer N."/>
            <person name="Luecker S."/>
            <person name="Lage O.M."/>
            <person name="Pohl T."/>
            <person name="Merkel B.J."/>
            <person name="Hornburger P."/>
            <person name="Mueller R.-W."/>
            <person name="Bruemmer F."/>
            <person name="Labrenz M."/>
            <person name="Spormann A.M."/>
            <person name="Op den Camp H."/>
            <person name="Overmann J."/>
            <person name="Amann R."/>
            <person name="Jetten M.S.M."/>
            <person name="Mascher T."/>
            <person name="Medema M.H."/>
            <person name="Devos D.P."/>
            <person name="Kaster A.-K."/>
            <person name="Ovreas L."/>
            <person name="Rohde M."/>
            <person name="Galperin M.Y."/>
            <person name="Jogler C."/>
        </authorList>
    </citation>
    <scope>NUCLEOTIDE SEQUENCE [LARGE SCALE GENOMIC DNA]</scope>
    <source>
        <strain evidence="9 10">Pan181</strain>
    </source>
</reference>
<evidence type="ECO:0000256" key="4">
    <source>
        <dbReference type="ARBA" id="ARBA00022825"/>
    </source>
</evidence>
<dbReference type="SUPFAM" id="SSF52743">
    <property type="entry name" value="Subtilisin-like"/>
    <property type="match status" value="1"/>
</dbReference>
<dbReference type="OrthoDB" id="252653at2"/>
<dbReference type="InterPro" id="IPR051048">
    <property type="entry name" value="Peptidase_S8/S53_subtilisin"/>
</dbReference>
<dbReference type="PANTHER" id="PTHR43399">
    <property type="entry name" value="SUBTILISIN-RELATED"/>
    <property type="match status" value="1"/>
</dbReference>
<dbReference type="PROSITE" id="PS51892">
    <property type="entry name" value="SUBTILASE"/>
    <property type="match status" value="1"/>
</dbReference>
<dbReference type="InterPro" id="IPR022398">
    <property type="entry name" value="Peptidase_S8_His-AS"/>
</dbReference>
<dbReference type="InterPro" id="IPR023827">
    <property type="entry name" value="Peptidase_S8_Asp-AS"/>
</dbReference>
<organism evidence="9 10">
    <name type="scientific">Aeoliella mucimassa</name>
    <dbReference type="NCBI Taxonomy" id="2527972"/>
    <lineage>
        <taxon>Bacteria</taxon>
        <taxon>Pseudomonadati</taxon>
        <taxon>Planctomycetota</taxon>
        <taxon>Planctomycetia</taxon>
        <taxon>Pirellulales</taxon>
        <taxon>Lacipirellulaceae</taxon>
        <taxon>Aeoliella</taxon>
    </lineage>
</organism>
<evidence type="ECO:0000313" key="10">
    <source>
        <dbReference type="Proteomes" id="UP000315750"/>
    </source>
</evidence>
<feature type="active site" description="Charge relay system" evidence="5">
    <location>
        <position position="334"/>
    </location>
</feature>
<dbReference type="PROSITE" id="PS00138">
    <property type="entry name" value="SUBTILASE_SER"/>
    <property type="match status" value="1"/>
</dbReference>
<dbReference type="GO" id="GO:0006508">
    <property type="term" value="P:proteolysis"/>
    <property type="evidence" value="ECO:0007669"/>
    <property type="project" value="UniProtKB-KW"/>
</dbReference>
<evidence type="ECO:0000259" key="8">
    <source>
        <dbReference type="Pfam" id="PF00082"/>
    </source>
</evidence>
<dbReference type="InterPro" id="IPR000209">
    <property type="entry name" value="Peptidase_S8/S53_dom"/>
</dbReference>
<keyword evidence="3 5" id="KW-0378">Hydrolase</keyword>
<dbReference type="GO" id="GO:0004252">
    <property type="term" value="F:serine-type endopeptidase activity"/>
    <property type="evidence" value="ECO:0007669"/>
    <property type="project" value="UniProtKB-UniRule"/>
</dbReference>
<evidence type="ECO:0000256" key="7">
    <source>
        <dbReference type="SAM" id="MobiDB-lite"/>
    </source>
</evidence>
<dbReference type="RefSeq" id="WP_145246210.1">
    <property type="nucleotide sequence ID" value="NZ_CP036278.1"/>
</dbReference>
<comment type="similarity">
    <text evidence="1 5 6">Belongs to the peptidase S8 family.</text>
</comment>
<feature type="domain" description="Peptidase S8/S53" evidence="8">
    <location>
        <begin position="104"/>
        <end position="382"/>
    </location>
</feature>
<dbReference type="Proteomes" id="UP000315750">
    <property type="component" value="Chromosome"/>
</dbReference>
<evidence type="ECO:0000256" key="1">
    <source>
        <dbReference type="ARBA" id="ARBA00011073"/>
    </source>
</evidence>
<dbReference type="PRINTS" id="PR00723">
    <property type="entry name" value="SUBTILISIN"/>
</dbReference>
<dbReference type="Gene3D" id="3.40.50.200">
    <property type="entry name" value="Peptidase S8/S53 domain"/>
    <property type="match status" value="1"/>
</dbReference>
<dbReference type="InterPro" id="IPR036852">
    <property type="entry name" value="Peptidase_S8/S53_dom_sf"/>
</dbReference>
<sequence>MSRKSQTRPRRSTKIETLEARQMMAADAMDALLNVSLDQHHVDESLPDMVRHSDIPDLDQHQQADFWIDSEVGYQNNGDLEQTLDGAHEQTGLDTVRTNYGFGGSGQTVVVIDSGIAYDHYALGGGYGANYRVVGGWDFAENDADPFDDGTEGSHGTHVAGIVGSTGDTNGNNTGVAPDVDLVALRVFDDAGNGYFSDVAEALDWVVNNHDSFENPITAVNLSIGTAWNSDTAPSWASFLETKFQQIENLGIFISVSAGNSFTSYNEPGLSYPAASSYVVPVMSLDGNGSLSYFSQRYSTAIAAPGRYIRSTIPDYAGNNNGITDDWANFSGTSMASPYVAGASVIIREAMDLVGYTNITQDMIYDHMIATADSIFDSATNQNYFSLNLANAIDSLLPDDDFGSTIESAYNLGALGEGDTQVSGMISTLADGDYFTFTATTTGVATFSATESHHLDVSWDFGSATATRDGNNWVLDVVAGQTYTVGLSTLDGLGYYDLGVSIESTFSFIDWGAIAGQQSHSNLSSSGESWYRIVAGQNGYVTAQAAFAAAAGNVDIALYDANLQMLGESASGSDAERVDYLASSGQEFYIRVSGTNADVDFQLTNLVNVDGTTLSLSGTDGDDTFSFTAGSTHQVVVNGVEYQFDSAAINNIVFSGGAGSDTANLTGSTANELTTFRVGSVQMVSSNFNLSASSFEKVQVSSGGGTDNVVFYDSAADEYYVGYSDRAIFGGDGYRYDVLNYANSLAYSNGGYDSATFYDTAGDEWYIGKSDRVRFGGAGFHHDVRTFESTLAYSTGGNDSSTLYDTDADDTFVCWWNRAIMAGDGYHNDTRGFTRSLAYATGGYDEAIFYDTAGNDTYVSWSNRAILTGDGYYNDSRGFERTKAIGSTGTDKAIFYDTTGDDNYIGREGQGTMMGANYRNDAIGFDTFEAYATSGTDNATFYDSAGDDIFNGYSNRAKMWGAGYFHTSNGFDRTVAFATTGYDQATFFDSSGNDSYVTWSNRALMAGAGYFNDTRGFDKTTAFATTGYDTATYYDGTGDDMYVAWSDRALISGNGFYHDGRGFDRVSAVASNGGNDRAILHDSAGDDDVFAKVWGAYMTNGTYYNEARGFERVDAYRDLGGNDDATVDSIDYLFSLIGDWT</sequence>
<gene>
    <name evidence="9" type="primary">apr</name>
    <name evidence="9" type="ORF">Pan181_15290</name>
</gene>
<dbReference type="EMBL" id="CP036278">
    <property type="protein sequence ID" value="QDU55340.1"/>
    <property type="molecule type" value="Genomic_DNA"/>
</dbReference>
<evidence type="ECO:0000256" key="5">
    <source>
        <dbReference type="PROSITE-ProRule" id="PRU01240"/>
    </source>
</evidence>
<feature type="active site" description="Charge relay system" evidence="5">
    <location>
        <position position="113"/>
    </location>
</feature>
<evidence type="ECO:0000256" key="6">
    <source>
        <dbReference type="RuleBase" id="RU003355"/>
    </source>
</evidence>
<keyword evidence="2 5" id="KW-0645">Protease</keyword>
<feature type="active site" description="Charge relay system" evidence="5">
    <location>
        <position position="155"/>
    </location>
</feature>
<proteinExistence type="inferred from homology"/>
<dbReference type="Gene3D" id="2.60.120.380">
    <property type="match status" value="1"/>
</dbReference>
<dbReference type="Pfam" id="PF00082">
    <property type="entry name" value="Peptidase_S8"/>
    <property type="match status" value="1"/>
</dbReference>
<dbReference type="PROSITE" id="PS00137">
    <property type="entry name" value="SUBTILASE_HIS"/>
    <property type="match status" value="1"/>
</dbReference>
<evidence type="ECO:0000256" key="3">
    <source>
        <dbReference type="ARBA" id="ARBA00022801"/>
    </source>
</evidence>
<name>A0A518AKU1_9BACT</name>
<dbReference type="PANTHER" id="PTHR43399:SF4">
    <property type="entry name" value="CELL WALL-ASSOCIATED PROTEASE"/>
    <property type="match status" value="1"/>
</dbReference>